<organism evidence="1 2">
    <name type="scientific">Brucella intermedia M86</name>
    <dbReference type="NCBI Taxonomy" id="1234597"/>
    <lineage>
        <taxon>Bacteria</taxon>
        <taxon>Pseudomonadati</taxon>
        <taxon>Pseudomonadota</taxon>
        <taxon>Alphaproteobacteria</taxon>
        <taxon>Hyphomicrobiales</taxon>
        <taxon>Brucellaceae</taxon>
        <taxon>Brucella/Ochrobactrum group</taxon>
        <taxon>Brucella</taxon>
    </lineage>
</organism>
<accession>M5JS99</accession>
<evidence type="ECO:0000313" key="1">
    <source>
        <dbReference type="EMBL" id="ELT50975.1"/>
    </source>
</evidence>
<comment type="caution">
    <text evidence="1">The sequence shown here is derived from an EMBL/GenBank/DDBJ whole genome shotgun (WGS) entry which is preliminary data.</text>
</comment>
<protein>
    <submittedName>
        <fullName evidence="1">Uncharacterized protein</fullName>
    </submittedName>
</protein>
<dbReference type="RefSeq" id="WP_006470367.1">
    <property type="nucleotide sequence ID" value="NZ_AOGE01000005.1"/>
</dbReference>
<dbReference type="AlphaFoldDB" id="M5JS99"/>
<dbReference type="OrthoDB" id="7573556at2"/>
<dbReference type="Proteomes" id="UP000011971">
    <property type="component" value="Unassembled WGS sequence"/>
</dbReference>
<dbReference type="PATRIC" id="fig|1234597.4.peg.251"/>
<evidence type="ECO:0000313" key="2">
    <source>
        <dbReference type="Proteomes" id="UP000011971"/>
    </source>
</evidence>
<name>M5JS99_9HYPH</name>
<proteinExistence type="predicted"/>
<dbReference type="EMBL" id="AOGE01000005">
    <property type="protein sequence ID" value="ELT50975.1"/>
    <property type="molecule type" value="Genomic_DNA"/>
</dbReference>
<sequence length="85" mass="9485">MAYYALTTVIPSKSGFVWFTIEVPEENIDDLHERMSDDGSLKCTRLTTVATGQNARQIVSREEIIVGLSAIITVTPLHIELYDAE</sequence>
<gene>
    <name evidence="1" type="ORF">D584_01238</name>
</gene>
<reference evidence="1 2" key="1">
    <citation type="journal article" date="2013" name="Gut Pathog.">
        <title>Draft genome of Ochrobactrum intermedium strain M86 isolated from non-ulcer dyspeptic individual from India.</title>
        <authorList>
            <person name="Kulkarni G."/>
            <person name="Dhotre D."/>
            <person name="Dharne M."/>
            <person name="Shetty S."/>
            <person name="Chowdhury S."/>
            <person name="Misra V."/>
            <person name="Misra S."/>
            <person name="Patole M."/>
            <person name="Shouche Y."/>
        </authorList>
    </citation>
    <scope>NUCLEOTIDE SEQUENCE [LARGE SCALE GENOMIC DNA]</scope>
    <source>
        <strain evidence="1 2">M86</strain>
    </source>
</reference>